<proteinExistence type="predicted"/>
<evidence type="ECO:0000256" key="1">
    <source>
        <dbReference type="SAM" id="MobiDB-lite"/>
    </source>
</evidence>
<reference evidence="2" key="1">
    <citation type="submission" date="2021-12" db="EMBL/GenBank/DDBJ databases">
        <title>Curvularia clavata genome.</title>
        <authorList>
            <person name="Cao Y."/>
        </authorList>
    </citation>
    <scope>NUCLEOTIDE SEQUENCE</scope>
    <source>
        <strain evidence="2">Yc1106</strain>
    </source>
</reference>
<feature type="compositionally biased region" description="Basic residues" evidence="1">
    <location>
        <begin position="1"/>
        <end position="10"/>
    </location>
</feature>
<name>A0A9Q8ZKE4_CURCL</name>
<organism evidence="2 3">
    <name type="scientific">Curvularia clavata</name>
    <dbReference type="NCBI Taxonomy" id="95742"/>
    <lineage>
        <taxon>Eukaryota</taxon>
        <taxon>Fungi</taxon>
        <taxon>Dikarya</taxon>
        <taxon>Ascomycota</taxon>
        <taxon>Pezizomycotina</taxon>
        <taxon>Dothideomycetes</taxon>
        <taxon>Pleosporomycetidae</taxon>
        <taxon>Pleosporales</taxon>
        <taxon>Pleosporineae</taxon>
        <taxon>Pleosporaceae</taxon>
        <taxon>Curvularia</taxon>
    </lineage>
</organism>
<feature type="compositionally biased region" description="Polar residues" evidence="1">
    <location>
        <begin position="55"/>
        <end position="67"/>
    </location>
</feature>
<dbReference type="VEuPathDB" id="FungiDB:yc1106_08967"/>
<evidence type="ECO:0000313" key="2">
    <source>
        <dbReference type="EMBL" id="USP81693.1"/>
    </source>
</evidence>
<sequence>MASNKRKKQTKSSSTPVAVTGNSVSLPVKIDTPSKKNGVQMPEIKVEQSTPPPSVQNSMPPQTPQQAMPVQYATPSNQYAAPANQYAAPVNQNIAPANQNAVPVNQYAVSLPVDPNLHKLMPALVPCVLKENPNIIPADPTKEPITSDHINAVAHAMWQVAFRHGAMLQRASQYGCMFSPLKLAALARLNYLPSWWYLRSLAVTDFRNPEKSWWVDDRKEEEVWEETLRWCLKVLDKRMDRESEVKDKKDVRGQGNDDRMEK</sequence>
<keyword evidence="3" id="KW-1185">Reference proteome</keyword>
<gene>
    <name evidence="2" type="ORF">yc1106_08967</name>
</gene>
<dbReference type="AlphaFoldDB" id="A0A9Q8ZKE4"/>
<dbReference type="OrthoDB" id="3777131at2759"/>
<dbReference type="Proteomes" id="UP001056012">
    <property type="component" value="Chromosome 7"/>
</dbReference>
<feature type="region of interest" description="Disordered" evidence="1">
    <location>
        <begin position="240"/>
        <end position="262"/>
    </location>
</feature>
<feature type="region of interest" description="Disordered" evidence="1">
    <location>
        <begin position="1"/>
        <end position="67"/>
    </location>
</feature>
<protein>
    <submittedName>
        <fullName evidence="2">Uncharacterized protein</fullName>
    </submittedName>
</protein>
<evidence type="ECO:0000313" key="3">
    <source>
        <dbReference type="Proteomes" id="UP001056012"/>
    </source>
</evidence>
<accession>A0A9Q8ZKE4</accession>
<feature type="compositionally biased region" description="Polar residues" evidence="1">
    <location>
        <begin position="11"/>
        <end position="25"/>
    </location>
</feature>
<dbReference type="EMBL" id="CP089280">
    <property type="protein sequence ID" value="USP81693.1"/>
    <property type="molecule type" value="Genomic_DNA"/>
</dbReference>